<organism evidence="1">
    <name type="scientific">uncultured Caudovirales phage</name>
    <dbReference type="NCBI Taxonomy" id="2100421"/>
    <lineage>
        <taxon>Viruses</taxon>
        <taxon>Duplodnaviria</taxon>
        <taxon>Heunggongvirae</taxon>
        <taxon>Uroviricota</taxon>
        <taxon>Caudoviricetes</taxon>
        <taxon>Peduoviridae</taxon>
        <taxon>Maltschvirus</taxon>
        <taxon>Maltschvirus maltsch</taxon>
    </lineage>
</organism>
<evidence type="ECO:0000313" key="1">
    <source>
        <dbReference type="EMBL" id="ASN70234.1"/>
    </source>
</evidence>
<proteinExistence type="predicted"/>
<dbReference type="NCBIfam" id="NF047581">
    <property type="entry name" value="gp105_phage_fam"/>
    <property type="match status" value="1"/>
</dbReference>
<sequence length="131" mass="14310">MAYTYNPMDVTITVAGKIVTGFSEGTMVSASKDEDNFQTKMSAKGEASMAITNNRLGTITLTLSQGSPFVALLNQYANNGKQFPIWIKNNGEVKETFGGTKAAVKKNADAEYSDEVGDREFEIQVFDYTVK</sequence>
<evidence type="ECO:0008006" key="2">
    <source>
        <dbReference type="Google" id="ProtNLM"/>
    </source>
</evidence>
<name>A0A2H4J4R5_9CAUD</name>
<dbReference type="InterPro" id="IPR021695">
    <property type="entry name" value="Phage_KPP10_Orf10"/>
</dbReference>
<gene>
    <name evidence="1" type="ORF">10F3_49</name>
</gene>
<reference evidence="1" key="1">
    <citation type="submission" date="2017-06" db="EMBL/GenBank/DDBJ databases">
        <title>Novel phages from South African skin metaviromes.</title>
        <authorList>
            <person name="van Zyl L.J."/>
            <person name="Abrahams Y."/>
            <person name="Stander E.A."/>
            <person name="Kirby B.M."/>
            <person name="Clavaud C."/>
            <person name="Farcet C."/>
            <person name="Breton L."/>
            <person name="Trindade M.I."/>
        </authorList>
    </citation>
    <scope>NUCLEOTIDE SEQUENCE</scope>
</reference>
<protein>
    <recommendedName>
        <fullName evidence="2">DUF3277 domain-containing protein</fullName>
    </recommendedName>
</protein>
<accession>A0A2H4J4R5</accession>
<dbReference type="EMBL" id="MF417903">
    <property type="protein sequence ID" value="ASN70234.1"/>
    <property type="molecule type" value="Genomic_DNA"/>
</dbReference>